<keyword evidence="5" id="KW-1185">Reference proteome</keyword>
<proteinExistence type="predicted"/>
<sequence>MFKSARWRSEKNKIKAVFKLQFHATQVKGDTLMVSVVPADVGKPTVRSEKATVRDGSCYWENGVLETVKFAREPKSGKIHERIYNFVVGTGSSKAGFVGEASIDFSSYADATKVSLVSLPLRNSKSEAMLHVSIQRIQDSADQSVVEEIENAKLNPLDRSLRSQLSNGDFEAIVKDNSIEDDVPSKPASQNAGKNSNCRTSSESDITLSSSGSSSGLDTPCEVPLKNNTGHHEQINFLSSLTHALVPQKQNSNVSTTVHEESSDVQWEWMGGSAFDASTDASTGAPKEALLRLTSQEASDVEKLKTELIAMARQADMTDLELQTLRKQIVRESKKGQDLLKEVSSLKEERDALKEECDKLKASQRRMDETRSKDKLLYDNGDIQALVDELRQELNYQKDLNANLQIQLQKTQESNSELILAVRDLDEMLEQKNQEIASLPNKSTACDDAEKFPDVISNSKHEMTDEDDEEQKALELLVREHTDAKETHVLEQKIMDLHGEIEIYRRDGDELEMQMEQLALDYEILKQENHDMSYKLEQSELQEQLKMQYECSSSYATVSQLEAQIDNLENELKKQSEEFSDSLVTISELEAQVRNLEEELEKQAQEFEADLSMLTRDKVEQEQRAIRAEEALRKTRWQNASTAERLQEEFKRLSVQMTSTFEANQKLASKALNEANEFRLEKMHLESMLRKSSEELQSIKDHHEVRVFELSSQVSKMSGQIVKLQTEIEEKSMQIQRQEELAKESQQKIIILEAEIEDLLTDKKISSDHEEQKNNLMVELDKMRTSIKDMKLLVEQGRNERSELETKLASVRKEAEESLKELNNMRSLKDEKEALAGKLYSEVDNLKCRCNEMKRMLFEDEVEKEKLKKQVSQLKGDLKKKEEALNGLDKKLKDANGRAVASNGMKTTSKNNKSMPSSVGSREVASLKEKIKLLEDQIKLKESALESSTNSFLKKERDLQDKIEELDKRLEELTQNAERLSEEESQKVVAEVFFLSNSAGIAHKKYECVLSLSSFLCEYLCSCSCSLNKEMEASASNTRHIEELFSEIELLRERNKVMEDELKEMQERYSEISLKFAEVEGEKTAASNEIA</sequence>
<evidence type="ECO:0000313" key="4">
    <source>
        <dbReference type="EMBL" id="MCD7460870.1"/>
    </source>
</evidence>
<dbReference type="PANTHER" id="PTHR34452:SF7">
    <property type="entry name" value="MYOSIN HEAVY CHAIN-RELATED PROTEIN"/>
    <property type="match status" value="1"/>
</dbReference>
<feature type="region of interest" description="Disordered" evidence="2">
    <location>
        <begin position="177"/>
        <end position="228"/>
    </location>
</feature>
<dbReference type="Pfam" id="PF10358">
    <property type="entry name" value="NT-C2"/>
    <property type="match status" value="1"/>
</dbReference>
<feature type="domain" description="C2 NT-type" evidence="3">
    <location>
        <begin position="6"/>
        <end position="138"/>
    </location>
</feature>
<dbReference type="InterPro" id="IPR019448">
    <property type="entry name" value="NT-C2"/>
</dbReference>
<reference evidence="4 5" key="1">
    <citation type="journal article" date="2021" name="BMC Genomics">
        <title>Datura genome reveals duplications of psychoactive alkaloid biosynthetic genes and high mutation rate following tissue culture.</title>
        <authorList>
            <person name="Rajewski A."/>
            <person name="Carter-House D."/>
            <person name="Stajich J."/>
            <person name="Litt A."/>
        </authorList>
    </citation>
    <scope>NUCLEOTIDE SEQUENCE [LARGE SCALE GENOMIC DNA]</scope>
    <source>
        <strain evidence="4">AR-01</strain>
    </source>
</reference>
<feature type="region of interest" description="Disordered" evidence="2">
    <location>
        <begin position="898"/>
        <end position="921"/>
    </location>
</feature>
<accession>A0ABS8SQ17</accession>
<evidence type="ECO:0000256" key="1">
    <source>
        <dbReference type="SAM" id="Coils"/>
    </source>
</evidence>
<feature type="coiled-coil region" evidence="1">
    <location>
        <begin position="1041"/>
        <end position="1082"/>
    </location>
</feature>
<dbReference type="PANTHER" id="PTHR34452">
    <property type="entry name" value="MYOSIN HEAVY CHAIN-RELATED PROTEIN"/>
    <property type="match status" value="1"/>
</dbReference>
<feature type="compositionally biased region" description="Low complexity" evidence="2">
    <location>
        <begin position="200"/>
        <end position="218"/>
    </location>
</feature>
<feature type="coiled-coil region" evidence="1">
    <location>
        <begin position="721"/>
        <end position="762"/>
    </location>
</feature>
<evidence type="ECO:0000313" key="5">
    <source>
        <dbReference type="Proteomes" id="UP000823775"/>
    </source>
</evidence>
<dbReference type="EMBL" id="JACEIK010000683">
    <property type="protein sequence ID" value="MCD7460870.1"/>
    <property type="molecule type" value="Genomic_DNA"/>
</dbReference>
<feature type="coiled-coil region" evidence="1">
    <location>
        <begin position="924"/>
        <end position="990"/>
    </location>
</feature>
<feature type="coiled-coil region" evidence="1">
    <location>
        <begin position="336"/>
        <end position="435"/>
    </location>
</feature>
<dbReference type="Proteomes" id="UP000823775">
    <property type="component" value="Unassembled WGS sequence"/>
</dbReference>
<comment type="caution">
    <text evidence="4">The sequence shown here is derived from an EMBL/GenBank/DDBJ whole genome shotgun (WGS) entry which is preliminary data.</text>
</comment>
<feature type="coiled-coil region" evidence="1">
    <location>
        <begin position="787"/>
        <end position="898"/>
    </location>
</feature>
<dbReference type="PROSITE" id="PS51840">
    <property type="entry name" value="C2_NT"/>
    <property type="match status" value="1"/>
</dbReference>
<name>A0ABS8SQ17_DATST</name>
<evidence type="ECO:0000256" key="2">
    <source>
        <dbReference type="SAM" id="MobiDB-lite"/>
    </source>
</evidence>
<protein>
    <recommendedName>
        <fullName evidence="3">C2 NT-type domain-containing protein</fullName>
    </recommendedName>
</protein>
<evidence type="ECO:0000259" key="3">
    <source>
        <dbReference type="PROSITE" id="PS51840"/>
    </source>
</evidence>
<organism evidence="4 5">
    <name type="scientific">Datura stramonium</name>
    <name type="common">Jimsonweed</name>
    <name type="synonym">Common thornapple</name>
    <dbReference type="NCBI Taxonomy" id="4076"/>
    <lineage>
        <taxon>Eukaryota</taxon>
        <taxon>Viridiplantae</taxon>
        <taxon>Streptophyta</taxon>
        <taxon>Embryophyta</taxon>
        <taxon>Tracheophyta</taxon>
        <taxon>Spermatophyta</taxon>
        <taxon>Magnoliopsida</taxon>
        <taxon>eudicotyledons</taxon>
        <taxon>Gunneridae</taxon>
        <taxon>Pentapetalae</taxon>
        <taxon>asterids</taxon>
        <taxon>lamiids</taxon>
        <taxon>Solanales</taxon>
        <taxon>Solanaceae</taxon>
        <taxon>Solanoideae</taxon>
        <taxon>Datureae</taxon>
        <taxon>Datura</taxon>
    </lineage>
</organism>
<keyword evidence="1" id="KW-0175">Coiled coil</keyword>
<feature type="compositionally biased region" description="Polar residues" evidence="2">
    <location>
        <begin position="904"/>
        <end position="920"/>
    </location>
</feature>
<gene>
    <name evidence="4" type="ORF">HAX54_044633</name>
</gene>
<feature type="coiled-coil region" evidence="1">
    <location>
        <begin position="501"/>
        <end position="631"/>
    </location>
</feature>
<feature type="compositionally biased region" description="Polar residues" evidence="2">
    <location>
        <begin position="187"/>
        <end position="199"/>
    </location>
</feature>